<sequence>MFESSDNTEPGIEKQRDALHESAGPGLTQQKSIDQLQKELEYKNILLSLSKDIASIRAKEDLNALIKTKFGKLFYFYHCTICTLSEDKVSLRAFLLDPNSKVKKHNDYNNLITDTFPIANGIDNIIINSDHAIFFDFDQLEEMGTLPPQGKVIYESGIREMIGCRLMKENEVFGFVDFFSDMKGQFTEDNFWLVESIASLIAPAVANILAQEEIENRVKERETMLALSNDIARVKDRAGLMDIIQNKLRSLFSFSHSLALKCSDDLSYLTTFLLDPHSQSRTDPNYQHIVSQRVVVNDGFLNIVLDSESSVIVDIEKEALRVNAPAYMKMHFNTGLRHGIALALRSADQRPIGVLAFYSNRKGHFDQRIAGLLERISYHLSTALSNVLFNEDIQERDKEKMVLLNLSQRMAQIRNQGDLLEVMRLELKKLFYFSYSNIVLISEDQKYLRAFLADPASTLKNHPNYASFVKANHPVEPFPRLVIQSEKPVYMNLEEMALFGQIPNVLKMHYEVGIREVVAVALRNENEVFGILNFYSDRINFFTANHLDIIEGVSNQVATAVSNIIANENIESREKETRILLSLSGDIDKVKDRTDLMRVIRHRLTDLLSFDDVSIALYNAPKKKYTIFAHNVHDKRGLHPDFGPLLTSEFPVEDGIHEVAMKADGPVFIDIEHALQSPNKHSGTEFIHQSGIKKMLVVKLTSNNEVIGFLNILSESAESFENINLNIIKGISDQLSVAVSNIIFLEEIKRRDNENEILLSVSDAISSIRDKRDLLHVIQKHLKRILPFSDICVSNYSTENSTYKIFIYDCPKMELHPDFGQIVTAVFPLSDGIHNVLVDSDNAVIFSYEQLLAMQMPHVNFMLGAGIAEIAGIRIQNNNEFMGAIILMSEQANSFSSEDQNLILRLSHHISTAVSNIIANEKIDQQFEEIKSYKEQLEEENLYLQQEAGGGYSYDDIVGFGPEMQKVFRLLSQVAFADSTVLVLGETGTGKELVARALHNSSPRKDKLLVKVNCAALPASLIESELFGHEKGSFTGATERRIGKFELANHGTLFLDEIGEMPLDLQVKLLRAIQEKEIERVGGKSTIKIDVRIIAATNRNLQREVDEGRFRRDLFYRINVFPIILPPLRERRNDIPALVSHFIEKYARNTGKKISNISAKAMKELMDYDWPGNVRELEHLIERNILVTKNNTLNDMNLPVKRMVETEMFVEPAQPVKTFEENERDYIIEVINSCDGKLSGPGGAAEILDLNISTLNHKIKKLGINKEKGLYSKI</sequence>
<comment type="caution">
    <text evidence="8">The sequence shown here is derived from an EMBL/GenBank/DDBJ whole genome shotgun (WGS) entry which is preliminary data.</text>
</comment>
<proteinExistence type="predicted"/>
<keyword evidence="5" id="KW-0804">Transcription</keyword>
<dbReference type="SMART" id="SM00382">
    <property type="entry name" value="AAA"/>
    <property type="match status" value="1"/>
</dbReference>
<dbReference type="RefSeq" id="WP_131961505.1">
    <property type="nucleotide sequence ID" value="NZ_SMFL01000014.1"/>
</dbReference>
<dbReference type="EMBL" id="SMFL01000014">
    <property type="protein sequence ID" value="TDE10783.1"/>
    <property type="molecule type" value="Genomic_DNA"/>
</dbReference>
<name>A0A4R5DJM4_9BACT</name>
<dbReference type="InterPro" id="IPR003018">
    <property type="entry name" value="GAF"/>
</dbReference>
<dbReference type="SUPFAM" id="SSF52540">
    <property type="entry name" value="P-loop containing nucleoside triphosphate hydrolases"/>
    <property type="match status" value="1"/>
</dbReference>
<dbReference type="PANTHER" id="PTHR32071:SF57">
    <property type="entry name" value="C4-DICARBOXYLATE TRANSPORT TRANSCRIPTIONAL REGULATORY PROTEIN DCTD"/>
    <property type="match status" value="1"/>
</dbReference>
<evidence type="ECO:0000256" key="5">
    <source>
        <dbReference type="ARBA" id="ARBA00023163"/>
    </source>
</evidence>
<dbReference type="Pfam" id="PF25601">
    <property type="entry name" value="AAA_lid_14"/>
    <property type="match status" value="1"/>
</dbReference>
<dbReference type="Gene3D" id="3.40.50.300">
    <property type="entry name" value="P-loop containing nucleotide triphosphate hydrolases"/>
    <property type="match status" value="1"/>
</dbReference>
<dbReference type="GO" id="GO:0003677">
    <property type="term" value="F:DNA binding"/>
    <property type="evidence" value="ECO:0007669"/>
    <property type="project" value="UniProtKB-KW"/>
</dbReference>
<dbReference type="Gene3D" id="1.10.8.60">
    <property type="match status" value="1"/>
</dbReference>
<evidence type="ECO:0000256" key="6">
    <source>
        <dbReference type="SAM" id="Coils"/>
    </source>
</evidence>
<evidence type="ECO:0000259" key="7">
    <source>
        <dbReference type="PROSITE" id="PS50045"/>
    </source>
</evidence>
<feature type="domain" description="Sigma-54 factor interaction" evidence="7">
    <location>
        <begin position="957"/>
        <end position="1186"/>
    </location>
</feature>
<evidence type="ECO:0000313" key="8">
    <source>
        <dbReference type="EMBL" id="TDE10783.1"/>
    </source>
</evidence>
<keyword evidence="4" id="KW-0238">DNA-binding</keyword>
<dbReference type="Pfam" id="PF00158">
    <property type="entry name" value="Sigma54_activat"/>
    <property type="match status" value="1"/>
</dbReference>
<keyword evidence="6" id="KW-0175">Coiled coil</keyword>
<evidence type="ECO:0000256" key="4">
    <source>
        <dbReference type="ARBA" id="ARBA00023125"/>
    </source>
</evidence>
<evidence type="ECO:0000256" key="1">
    <source>
        <dbReference type="ARBA" id="ARBA00022741"/>
    </source>
</evidence>
<dbReference type="PANTHER" id="PTHR32071">
    <property type="entry name" value="TRANSCRIPTIONAL REGULATORY PROTEIN"/>
    <property type="match status" value="1"/>
</dbReference>
<organism evidence="8 9">
    <name type="scientific">Dyadobacter psychrotolerans</name>
    <dbReference type="NCBI Taxonomy" id="2541721"/>
    <lineage>
        <taxon>Bacteria</taxon>
        <taxon>Pseudomonadati</taxon>
        <taxon>Bacteroidota</taxon>
        <taxon>Cytophagia</taxon>
        <taxon>Cytophagales</taxon>
        <taxon>Spirosomataceae</taxon>
        <taxon>Dyadobacter</taxon>
    </lineage>
</organism>
<evidence type="ECO:0000256" key="3">
    <source>
        <dbReference type="ARBA" id="ARBA00023015"/>
    </source>
</evidence>
<keyword evidence="3" id="KW-0805">Transcription regulation</keyword>
<dbReference type="InterPro" id="IPR025944">
    <property type="entry name" value="Sigma_54_int_dom_CS"/>
</dbReference>
<dbReference type="CDD" id="cd00009">
    <property type="entry name" value="AAA"/>
    <property type="match status" value="1"/>
</dbReference>
<dbReference type="OrthoDB" id="9782110at2"/>
<dbReference type="InterPro" id="IPR002078">
    <property type="entry name" value="Sigma_54_int"/>
</dbReference>
<dbReference type="InterPro" id="IPR058031">
    <property type="entry name" value="AAA_lid_NorR"/>
</dbReference>
<gene>
    <name evidence="8" type="ORF">E0F88_27300</name>
</gene>
<reference evidence="8 9" key="1">
    <citation type="submission" date="2019-03" db="EMBL/GenBank/DDBJ databases">
        <title>Dyadobacter AR-3-6 sp. nov., isolated from arctic soil.</title>
        <authorList>
            <person name="Chaudhary D.K."/>
        </authorList>
    </citation>
    <scope>NUCLEOTIDE SEQUENCE [LARGE SCALE GENOMIC DNA]</scope>
    <source>
        <strain evidence="8 9">AR-3-6</strain>
    </source>
</reference>
<dbReference type="InterPro" id="IPR009057">
    <property type="entry name" value="Homeodomain-like_sf"/>
</dbReference>
<dbReference type="PROSITE" id="PS00675">
    <property type="entry name" value="SIGMA54_INTERACT_1"/>
    <property type="match status" value="1"/>
</dbReference>
<dbReference type="InterPro" id="IPR029016">
    <property type="entry name" value="GAF-like_dom_sf"/>
</dbReference>
<keyword evidence="2" id="KW-0067">ATP-binding</keyword>
<dbReference type="InterPro" id="IPR003593">
    <property type="entry name" value="AAA+_ATPase"/>
</dbReference>
<dbReference type="GO" id="GO:0005524">
    <property type="term" value="F:ATP binding"/>
    <property type="evidence" value="ECO:0007669"/>
    <property type="project" value="UniProtKB-KW"/>
</dbReference>
<dbReference type="SMART" id="SM00065">
    <property type="entry name" value="GAF"/>
    <property type="match status" value="5"/>
</dbReference>
<keyword evidence="1" id="KW-0547">Nucleotide-binding</keyword>
<feature type="coiled-coil region" evidence="6">
    <location>
        <begin position="916"/>
        <end position="947"/>
    </location>
</feature>
<dbReference type="SUPFAM" id="SSF55781">
    <property type="entry name" value="GAF domain-like"/>
    <property type="match status" value="5"/>
</dbReference>
<dbReference type="Gene3D" id="1.10.10.60">
    <property type="entry name" value="Homeodomain-like"/>
    <property type="match status" value="1"/>
</dbReference>
<dbReference type="GO" id="GO:0006355">
    <property type="term" value="P:regulation of DNA-templated transcription"/>
    <property type="evidence" value="ECO:0007669"/>
    <property type="project" value="InterPro"/>
</dbReference>
<dbReference type="FunFam" id="3.40.50.300:FF:000006">
    <property type="entry name" value="DNA-binding transcriptional regulator NtrC"/>
    <property type="match status" value="1"/>
</dbReference>
<dbReference type="SUPFAM" id="SSF46689">
    <property type="entry name" value="Homeodomain-like"/>
    <property type="match status" value="1"/>
</dbReference>
<dbReference type="InterPro" id="IPR025662">
    <property type="entry name" value="Sigma_54_int_dom_ATP-bd_1"/>
</dbReference>
<dbReference type="Pfam" id="PF13185">
    <property type="entry name" value="GAF_2"/>
    <property type="match status" value="2"/>
</dbReference>
<dbReference type="PROSITE" id="PS00688">
    <property type="entry name" value="SIGMA54_INTERACT_3"/>
    <property type="match status" value="1"/>
</dbReference>
<evidence type="ECO:0000256" key="2">
    <source>
        <dbReference type="ARBA" id="ARBA00022840"/>
    </source>
</evidence>
<keyword evidence="9" id="KW-1185">Reference proteome</keyword>
<dbReference type="AlphaFoldDB" id="A0A4R5DJM4"/>
<dbReference type="PROSITE" id="PS50045">
    <property type="entry name" value="SIGMA54_INTERACT_4"/>
    <property type="match status" value="1"/>
</dbReference>
<protein>
    <submittedName>
        <fullName evidence="8">GAF domain-containing protein</fullName>
    </submittedName>
</protein>
<accession>A0A4R5DJM4</accession>
<dbReference type="Proteomes" id="UP000294850">
    <property type="component" value="Unassembled WGS sequence"/>
</dbReference>
<dbReference type="Gene3D" id="3.30.450.40">
    <property type="match status" value="5"/>
</dbReference>
<evidence type="ECO:0000313" key="9">
    <source>
        <dbReference type="Proteomes" id="UP000294850"/>
    </source>
</evidence>
<dbReference type="InterPro" id="IPR027417">
    <property type="entry name" value="P-loop_NTPase"/>
</dbReference>